<dbReference type="EMBL" id="ML769442">
    <property type="protein sequence ID" value="KAE9401793.1"/>
    <property type="molecule type" value="Genomic_DNA"/>
</dbReference>
<dbReference type="AlphaFoldDB" id="A0A6A4HV53"/>
<keyword evidence="1" id="KW-0560">Oxidoreductase</keyword>
<dbReference type="GO" id="GO:0016491">
    <property type="term" value="F:oxidoreductase activity"/>
    <property type="evidence" value="ECO:0007669"/>
    <property type="project" value="UniProtKB-KW"/>
</dbReference>
<sequence>MISNGVESFELFPEPSLLAPPKAPPRLPGANLKTTEALLDILKDNHEKWHIFYDDQGRHNHSMHHILALWTLGAHQDLLHGSYRVNIPLQRPKPEITEAITSSNFNDHLGDATYYSAYLAFFDDVVREHKGDPGSLMEQYIYSTKANFGSTSQKGEHPQMACRFLEFVIHPMIHFGYGVEFGLPVMLSEGLAQTAVHPVRFAPLISESLFTSVLSAPNETQPGGPTVHAFTVVARILADPRFKIPGTTFIEVITQLFIKHSAALTEHVNQWTVDVKKLATDPKEIDRKIEELQWTNTILYAVSGYTHLKEDKLSCFGTYFTVSLTCWIANGRPTLDISAFMSPRPAPHPGALSSSSTIATNSNPWLYIVQQASVHPDAHLPKIVRSLSHFALLYGQRKADEMDFAQTELKGAEMLDGTLFVRAAALTARRLENIEADEHLVHWDRPGFFNSASDDATNKLSIGGMFE</sequence>
<evidence type="ECO:0000256" key="1">
    <source>
        <dbReference type="ARBA" id="ARBA00023002"/>
    </source>
</evidence>
<dbReference type="InterPro" id="IPR025337">
    <property type="entry name" value="Questin_oxidase-like"/>
</dbReference>
<evidence type="ECO:0000313" key="2">
    <source>
        <dbReference type="EMBL" id="KAE9401793.1"/>
    </source>
</evidence>
<name>A0A6A4HV53_9AGAR</name>
<proteinExistence type="predicted"/>
<keyword evidence="3" id="KW-1185">Reference proteome</keyword>
<dbReference type="OrthoDB" id="10004862at2759"/>
<dbReference type="PANTHER" id="PTHR35870:SF1">
    <property type="entry name" value="PROTEIN, PUTATIVE (AFU_ORTHOLOGUE AFUA_5G03330)-RELATED"/>
    <property type="match status" value="1"/>
</dbReference>
<dbReference type="Pfam" id="PF14027">
    <property type="entry name" value="Questin_oxidase"/>
    <property type="match status" value="2"/>
</dbReference>
<evidence type="ECO:0000313" key="3">
    <source>
        <dbReference type="Proteomes" id="UP000799118"/>
    </source>
</evidence>
<reference evidence="2" key="1">
    <citation type="journal article" date="2019" name="Environ. Microbiol.">
        <title>Fungal ecological strategies reflected in gene transcription - a case study of two litter decomposers.</title>
        <authorList>
            <person name="Barbi F."/>
            <person name="Kohler A."/>
            <person name="Barry K."/>
            <person name="Baskaran P."/>
            <person name="Daum C."/>
            <person name="Fauchery L."/>
            <person name="Ihrmark K."/>
            <person name="Kuo A."/>
            <person name="LaButti K."/>
            <person name="Lipzen A."/>
            <person name="Morin E."/>
            <person name="Grigoriev I.V."/>
            <person name="Henrissat B."/>
            <person name="Lindahl B."/>
            <person name="Martin F."/>
        </authorList>
    </citation>
    <scope>NUCLEOTIDE SEQUENCE</scope>
    <source>
        <strain evidence="2">JB14</strain>
    </source>
</reference>
<gene>
    <name evidence="2" type="ORF">BT96DRAFT_918658</name>
</gene>
<protein>
    <submittedName>
        <fullName evidence="2">Uncharacterized protein</fullName>
    </submittedName>
</protein>
<dbReference type="PANTHER" id="PTHR35870">
    <property type="entry name" value="PROTEIN, PUTATIVE (AFU_ORTHOLOGUE AFUA_5G03330)-RELATED"/>
    <property type="match status" value="1"/>
</dbReference>
<accession>A0A6A4HV53</accession>
<organism evidence="2 3">
    <name type="scientific">Gymnopus androsaceus JB14</name>
    <dbReference type="NCBI Taxonomy" id="1447944"/>
    <lineage>
        <taxon>Eukaryota</taxon>
        <taxon>Fungi</taxon>
        <taxon>Dikarya</taxon>
        <taxon>Basidiomycota</taxon>
        <taxon>Agaricomycotina</taxon>
        <taxon>Agaricomycetes</taxon>
        <taxon>Agaricomycetidae</taxon>
        <taxon>Agaricales</taxon>
        <taxon>Marasmiineae</taxon>
        <taxon>Omphalotaceae</taxon>
        <taxon>Gymnopus</taxon>
    </lineage>
</organism>
<dbReference type="Proteomes" id="UP000799118">
    <property type="component" value="Unassembled WGS sequence"/>
</dbReference>